<name>A0A9N9DUJ0_9GLOM</name>
<gene>
    <name evidence="1" type="ORF">FCALED_LOCUS11091</name>
</gene>
<evidence type="ECO:0000313" key="1">
    <source>
        <dbReference type="EMBL" id="CAG8651536.1"/>
    </source>
</evidence>
<proteinExistence type="predicted"/>
<sequence length="73" mass="8312">MKGPSNSSLDNSPTRYTTDIIVFCFILEEVPAIENHFVVDITDKIKNILHLQNAIKEVKKPQLNDFALNDLKL</sequence>
<protein>
    <submittedName>
        <fullName evidence="1">17728_t:CDS:1</fullName>
    </submittedName>
</protein>
<comment type="caution">
    <text evidence="1">The sequence shown here is derived from an EMBL/GenBank/DDBJ whole genome shotgun (WGS) entry which is preliminary data.</text>
</comment>
<keyword evidence="2" id="KW-1185">Reference proteome</keyword>
<reference evidence="1" key="1">
    <citation type="submission" date="2021-06" db="EMBL/GenBank/DDBJ databases">
        <authorList>
            <person name="Kallberg Y."/>
            <person name="Tangrot J."/>
            <person name="Rosling A."/>
        </authorList>
    </citation>
    <scope>NUCLEOTIDE SEQUENCE</scope>
    <source>
        <strain evidence="1">UK204</strain>
    </source>
</reference>
<evidence type="ECO:0000313" key="2">
    <source>
        <dbReference type="Proteomes" id="UP000789570"/>
    </source>
</evidence>
<dbReference type="AlphaFoldDB" id="A0A9N9DUJ0"/>
<organism evidence="1 2">
    <name type="scientific">Funneliformis caledonium</name>
    <dbReference type="NCBI Taxonomy" id="1117310"/>
    <lineage>
        <taxon>Eukaryota</taxon>
        <taxon>Fungi</taxon>
        <taxon>Fungi incertae sedis</taxon>
        <taxon>Mucoromycota</taxon>
        <taxon>Glomeromycotina</taxon>
        <taxon>Glomeromycetes</taxon>
        <taxon>Glomerales</taxon>
        <taxon>Glomeraceae</taxon>
        <taxon>Funneliformis</taxon>
    </lineage>
</organism>
<dbReference type="EMBL" id="CAJVPQ010004448">
    <property type="protein sequence ID" value="CAG8651536.1"/>
    <property type="molecule type" value="Genomic_DNA"/>
</dbReference>
<dbReference type="Proteomes" id="UP000789570">
    <property type="component" value="Unassembled WGS sequence"/>
</dbReference>
<dbReference type="OrthoDB" id="2673191at2759"/>
<accession>A0A9N9DUJ0</accession>